<dbReference type="Proteomes" id="UP000179102">
    <property type="component" value="Unassembled WGS sequence"/>
</dbReference>
<sequence>MKPAQTAKNAAKVGWDVFEELGNQTAKPIFDEAVSEIGSFFDTPRLGRAPKTVGHEDLQRAREEKRIEEMKNEETKKSRERLAAVRSEYHSFEQKTNSEQTEIKKEIVELQGEVVKLAKSAGVDTKVHLEQIPKKVGRLDIKRLTSIIRYLRLKADEAKSGKELVAQRKNAKRATGMLAWVSGKQMKVHEQGTLQLQG</sequence>
<name>A0A1F5G8B8_9BACT</name>
<proteinExistence type="predicted"/>
<evidence type="ECO:0000313" key="3">
    <source>
        <dbReference type="Proteomes" id="UP000179102"/>
    </source>
</evidence>
<accession>A0A1F5G8B8</accession>
<protein>
    <recommendedName>
        <fullName evidence="4">DUF5660 domain-containing protein</fullName>
    </recommendedName>
</protein>
<feature type="compositionally biased region" description="Basic and acidic residues" evidence="1">
    <location>
        <begin position="53"/>
        <end position="78"/>
    </location>
</feature>
<gene>
    <name evidence="2" type="ORF">A2870_01080</name>
</gene>
<evidence type="ECO:0008006" key="4">
    <source>
        <dbReference type="Google" id="ProtNLM"/>
    </source>
</evidence>
<dbReference type="AlphaFoldDB" id="A0A1F5G8B8"/>
<evidence type="ECO:0000256" key="1">
    <source>
        <dbReference type="SAM" id="MobiDB-lite"/>
    </source>
</evidence>
<feature type="region of interest" description="Disordered" evidence="1">
    <location>
        <begin position="45"/>
        <end position="78"/>
    </location>
</feature>
<comment type="caution">
    <text evidence="2">The sequence shown here is derived from an EMBL/GenBank/DDBJ whole genome shotgun (WGS) entry which is preliminary data.</text>
</comment>
<organism evidence="2 3">
    <name type="scientific">Candidatus Curtissbacteria bacterium RIFCSPHIGHO2_01_FULL_41_11</name>
    <dbReference type="NCBI Taxonomy" id="1797711"/>
    <lineage>
        <taxon>Bacteria</taxon>
        <taxon>Candidatus Curtissiibacteriota</taxon>
    </lineage>
</organism>
<reference evidence="2 3" key="1">
    <citation type="journal article" date="2016" name="Nat. Commun.">
        <title>Thousands of microbial genomes shed light on interconnected biogeochemical processes in an aquifer system.</title>
        <authorList>
            <person name="Anantharaman K."/>
            <person name="Brown C.T."/>
            <person name="Hug L.A."/>
            <person name="Sharon I."/>
            <person name="Castelle C.J."/>
            <person name="Probst A.J."/>
            <person name="Thomas B.C."/>
            <person name="Singh A."/>
            <person name="Wilkins M.J."/>
            <person name="Karaoz U."/>
            <person name="Brodie E.L."/>
            <person name="Williams K.H."/>
            <person name="Hubbard S.S."/>
            <person name="Banfield J.F."/>
        </authorList>
    </citation>
    <scope>NUCLEOTIDE SEQUENCE [LARGE SCALE GENOMIC DNA]</scope>
</reference>
<dbReference type="EMBL" id="MFAZ01000003">
    <property type="protein sequence ID" value="OGD88106.1"/>
    <property type="molecule type" value="Genomic_DNA"/>
</dbReference>
<evidence type="ECO:0000313" key="2">
    <source>
        <dbReference type="EMBL" id="OGD88106.1"/>
    </source>
</evidence>